<dbReference type="AlphaFoldDB" id="A0A5F7ZBF0"/>
<reference evidence="3" key="1">
    <citation type="journal article" date="2007" name="Science">
        <title>Evolutionary and biomedical insights from the rhesus macaque genome.</title>
        <authorList>
            <person name="Gibbs R.A."/>
            <person name="Rogers J."/>
            <person name="Katze M.G."/>
            <person name="Bumgarner R."/>
            <person name="Weinstock G.M."/>
            <person name="Mardis E.R."/>
            <person name="Remington K.A."/>
            <person name="Strausberg R.L."/>
            <person name="Venter J.C."/>
            <person name="Wilson R.K."/>
            <person name="Batzer M.A."/>
            <person name="Bustamante C.D."/>
            <person name="Eichler E.E."/>
            <person name="Hahn M.W."/>
            <person name="Hardison R.C."/>
            <person name="Makova K.D."/>
            <person name="Miller W."/>
            <person name="Milosavljevic A."/>
            <person name="Palermo R.E."/>
            <person name="Siepel A."/>
            <person name="Sikela J.M."/>
            <person name="Attaway T."/>
            <person name="Bell S."/>
            <person name="Bernard K.E."/>
            <person name="Buhay C.J."/>
            <person name="Chandrabose M.N."/>
            <person name="Dao M."/>
            <person name="Davis C."/>
            <person name="Delehaunty K.D."/>
            <person name="Ding Y."/>
            <person name="Dinh H.H."/>
            <person name="Dugan-Rocha S."/>
            <person name="Fulton L.A."/>
            <person name="Gabisi R.A."/>
            <person name="Garner T.T."/>
            <person name="Godfrey J."/>
            <person name="Hawes A.C."/>
            <person name="Hernandez J."/>
            <person name="Hines S."/>
            <person name="Holder M."/>
            <person name="Hume J."/>
            <person name="Jhangiani S.N."/>
            <person name="Joshi V."/>
            <person name="Khan Z.M."/>
            <person name="Kirkness E.F."/>
            <person name="Cree A."/>
            <person name="Fowler R.G."/>
            <person name="Lee S."/>
            <person name="Lewis L.R."/>
            <person name="Li Z."/>
            <person name="Liu Y.-S."/>
            <person name="Moore S.M."/>
            <person name="Muzny D."/>
            <person name="Nazareth L.V."/>
            <person name="Ngo D.N."/>
            <person name="Okwuonu G.O."/>
            <person name="Pai G."/>
            <person name="Parker D."/>
            <person name="Paul H.A."/>
            <person name="Pfannkoch C."/>
            <person name="Pohl C.S."/>
            <person name="Rogers Y.-H.C."/>
            <person name="Ruiz S.J."/>
            <person name="Sabo A."/>
            <person name="Santibanez J."/>
            <person name="Schneider B.W."/>
            <person name="Smith S.M."/>
            <person name="Sodergren E."/>
            <person name="Svatek A.F."/>
            <person name="Utterback T.R."/>
            <person name="Vattathil S."/>
            <person name="Warren W."/>
            <person name="White C.S."/>
            <person name="Chinwalla A.T."/>
            <person name="Feng Y."/>
            <person name="Halpern A.L."/>
            <person name="Hillier L.W."/>
            <person name="Huang X."/>
            <person name="Minx P."/>
            <person name="Nelson J.O."/>
            <person name="Pepin K.H."/>
            <person name="Qin X."/>
            <person name="Sutton G.G."/>
            <person name="Venter E."/>
            <person name="Walenz B.P."/>
            <person name="Wallis J.W."/>
            <person name="Worley K.C."/>
            <person name="Yang S.-P."/>
            <person name="Jones S.M."/>
            <person name="Marra M.A."/>
            <person name="Rocchi M."/>
            <person name="Schein J.E."/>
            <person name="Baertsch R."/>
            <person name="Clarke L."/>
            <person name="Csuros M."/>
            <person name="Glasscock J."/>
            <person name="Harris R.A."/>
            <person name="Havlak P."/>
            <person name="Jackson A.R."/>
            <person name="Jiang H."/>
            <person name="Liu Y."/>
            <person name="Messina D.N."/>
            <person name="Shen Y."/>
            <person name="Song H.X.-Z."/>
            <person name="Wylie T."/>
            <person name="Zhang L."/>
            <person name="Birney E."/>
            <person name="Han K."/>
            <person name="Konkel M.K."/>
            <person name="Lee J."/>
            <person name="Smit A.F.A."/>
            <person name="Ullmer B."/>
            <person name="Wang H."/>
            <person name="Xing J."/>
            <person name="Burhans R."/>
            <person name="Cheng Z."/>
            <person name="Karro J.E."/>
            <person name="Ma J."/>
            <person name="Raney B."/>
            <person name="She X."/>
            <person name="Cox M.J."/>
            <person name="Demuth J.P."/>
            <person name="Dumas L.J."/>
            <person name="Han S.-G."/>
            <person name="Hopkins J."/>
            <person name="Karimpour-Fard A."/>
            <person name="Kim Y.H."/>
            <person name="Pollack J.R."/>
            <person name="Vinar T."/>
            <person name="Addo-Quaye C."/>
            <person name="Degenhardt J."/>
            <person name="Denby A."/>
            <person name="Hubisz M.J."/>
            <person name="Indap A."/>
            <person name="Kosiol C."/>
            <person name="Lahn B.T."/>
            <person name="Lawson H.A."/>
            <person name="Marklein A."/>
            <person name="Nielsen R."/>
            <person name="Vallender E.J."/>
            <person name="Clark A.G."/>
            <person name="Ferguson B."/>
            <person name="Hernandez R.D."/>
            <person name="Hirani K."/>
            <person name="Kehrer-Sawatzki H."/>
            <person name="Kolb J."/>
            <person name="Patil S."/>
            <person name="Pu L.-L."/>
            <person name="Ren Y."/>
            <person name="Smith D.G."/>
            <person name="Wheeler D.A."/>
            <person name="Schenck I."/>
            <person name="Ball E.V."/>
            <person name="Chen R."/>
            <person name="Cooper D.N."/>
            <person name="Giardine B."/>
            <person name="Hsu F."/>
            <person name="Kent W.J."/>
            <person name="Lesk A."/>
            <person name="Nelson D.L."/>
            <person name="O'brien W.E."/>
            <person name="Pruefer K."/>
            <person name="Stenson P.D."/>
            <person name="Wallace J.C."/>
            <person name="Ke H."/>
            <person name="Liu X.-M."/>
            <person name="Wang P."/>
            <person name="Xiang A.P."/>
            <person name="Yang F."/>
            <person name="Barber G.P."/>
            <person name="Haussler D."/>
            <person name="Karolchik D."/>
            <person name="Kern A.D."/>
            <person name="Kuhn R.M."/>
            <person name="Smith K.E."/>
            <person name="Zwieg A.S."/>
        </authorList>
    </citation>
    <scope>NUCLEOTIDE SEQUENCE [LARGE SCALE GENOMIC DNA]</scope>
    <source>
        <strain evidence="3">17573</strain>
    </source>
</reference>
<reference evidence="2" key="3">
    <citation type="submission" date="2025-08" db="UniProtKB">
        <authorList>
            <consortium name="Ensembl"/>
        </authorList>
    </citation>
    <scope>IDENTIFICATION</scope>
    <source>
        <strain evidence="2">17573</strain>
    </source>
</reference>
<evidence type="ECO:0000313" key="3">
    <source>
        <dbReference type="Proteomes" id="UP000006718"/>
    </source>
</evidence>
<protein>
    <submittedName>
        <fullName evidence="2">Uncharacterized protein</fullName>
    </submittedName>
</protein>
<dbReference type="Proteomes" id="UP000006718">
    <property type="component" value="Chromosome 13"/>
</dbReference>
<accession>A0A5F7ZBF0</accession>
<dbReference type="OMA" id="CSELRWH"/>
<dbReference type="Ensembl" id="ENSMMUT00000098846.1">
    <property type="protein sequence ID" value="ENSMMUP00000061952.1"/>
    <property type="gene ID" value="ENSMMUG00000056920.1"/>
</dbReference>
<evidence type="ECO:0000256" key="1">
    <source>
        <dbReference type="SAM" id="MobiDB-lite"/>
    </source>
</evidence>
<dbReference type="Bgee" id="ENSMMUG00000056920">
    <property type="expression patterns" value="Expressed in dorsolateral prefrontal cortex and 4 other cell types or tissues"/>
</dbReference>
<sequence>MHKHLGNVKTVSKAGHSGSHLYSQHFGRPGRADRLRSGVQDQPGQHGETLSLLKIQKLARHGCTCLESQLLRRLRQENRLNPGGGGCSELRWHNCTPAWATE</sequence>
<evidence type="ECO:0000313" key="2">
    <source>
        <dbReference type="Ensembl" id="ENSMMUP00000061952.1"/>
    </source>
</evidence>
<proteinExistence type="predicted"/>
<keyword evidence="3" id="KW-1185">Reference proteome</keyword>
<reference evidence="2" key="4">
    <citation type="submission" date="2025-09" db="UniProtKB">
        <authorList>
            <consortium name="Ensembl"/>
        </authorList>
    </citation>
    <scope>IDENTIFICATION</scope>
    <source>
        <strain evidence="2">17573</strain>
    </source>
</reference>
<dbReference type="VEuPathDB" id="HostDB:ENSMMUG00000056920"/>
<feature type="region of interest" description="Disordered" evidence="1">
    <location>
        <begin position="1"/>
        <end position="48"/>
    </location>
</feature>
<reference evidence="2" key="2">
    <citation type="submission" date="2019-01" db="EMBL/GenBank/DDBJ databases">
        <authorList>
            <person name="Graves T."/>
            <person name="Eichler E.E."/>
            <person name="Wilson R.K."/>
        </authorList>
    </citation>
    <scope>NUCLEOTIDE SEQUENCE [LARGE SCALE GENOMIC DNA]</scope>
    <source>
        <strain evidence="2">17573</strain>
    </source>
</reference>
<organism evidence="2 3">
    <name type="scientific">Macaca mulatta</name>
    <name type="common">Rhesus macaque</name>
    <dbReference type="NCBI Taxonomy" id="9544"/>
    <lineage>
        <taxon>Eukaryota</taxon>
        <taxon>Metazoa</taxon>
        <taxon>Chordata</taxon>
        <taxon>Craniata</taxon>
        <taxon>Vertebrata</taxon>
        <taxon>Euteleostomi</taxon>
        <taxon>Mammalia</taxon>
        <taxon>Eutheria</taxon>
        <taxon>Euarchontoglires</taxon>
        <taxon>Primates</taxon>
        <taxon>Haplorrhini</taxon>
        <taxon>Catarrhini</taxon>
        <taxon>Cercopithecidae</taxon>
        <taxon>Cercopithecinae</taxon>
        <taxon>Macaca</taxon>
    </lineage>
</organism>
<name>A0A5F7ZBF0_MACMU</name>
<dbReference type="GeneTree" id="ENSGT00940000163244"/>
<dbReference type="InParanoid" id="A0A5F7ZBF0"/>